<dbReference type="GO" id="GO:0043565">
    <property type="term" value="F:sequence-specific DNA binding"/>
    <property type="evidence" value="ECO:0007669"/>
    <property type="project" value="InterPro"/>
</dbReference>
<dbReference type="InterPro" id="IPR009057">
    <property type="entry name" value="Homeodomain-like_sf"/>
</dbReference>
<gene>
    <name evidence="6" type="ORF">FKG94_15220</name>
</gene>
<name>A0A545TFF9_9GAMM</name>
<dbReference type="AlphaFoldDB" id="A0A545TFF9"/>
<feature type="transmembrane region" description="Helical" evidence="4">
    <location>
        <begin position="222"/>
        <end position="242"/>
    </location>
</feature>
<keyword evidence="4" id="KW-0812">Transmembrane</keyword>
<dbReference type="PRINTS" id="PR00032">
    <property type="entry name" value="HTHARAC"/>
</dbReference>
<evidence type="ECO:0000256" key="1">
    <source>
        <dbReference type="ARBA" id="ARBA00023015"/>
    </source>
</evidence>
<dbReference type="PROSITE" id="PS00041">
    <property type="entry name" value="HTH_ARAC_FAMILY_1"/>
    <property type="match status" value="1"/>
</dbReference>
<keyword evidence="7" id="KW-1185">Reference proteome</keyword>
<dbReference type="Pfam" id="PF12833">
    <property type="entry name" value="HTH_18"/>
    <property type="match status" value="1"/>
</dbReference>
<dbReference type="InterPro" id="IPR018062">
    <property type="entry name" value="HTH_AraC-typ_CS"/>
</dbReference>
<dbReference type="PROSITE" id="PS01124">
    <property type="entry name" value="HTH_ARAC_FAMILY_2"/>
    <property type="match status" value="1"/>
</dbReference>
<dbReference type="SMART" id="SM00342">
    <property type="entry name" value="HTH_ARAC"/>
    <property type="match status" value="1"/>
</dbReference>
<accession>A0A545TFF9</accession>
<keyword evidence="2" id="KW-0238">DNA-binding</keyword>
<dbReference type="InterPro" id="IPR018060">
    <property type="entry name" value="HTH_AraC"/>
</dbReference>
<evidence type="ECO:0000259" key="5">
    <source>
        <dbReference type="PROSITE" id="PS01124"/>
    </source>
</evidence>
<dbReference type="SUPFAM" id="SSF46689">
    <property type="entry name" value="Homeodomain-like"/>
    <property type="match status" value="1"/>
</dbReference>
<keyword evidence="4" id="KW-1133">Transmembrane helix</keyword>
<dbReference type="EMBL" id="VHSG01000015">
    <property type="protein sequence ID" value="TQV75962.1"/>
    <property type="molecule type" value="Genomic_DNA"/>
</dbReference>
<keyword evidence="4" id="KW-0472">Membrane</keyword>
<evidence type="ECO:0000256" key="3">
    <source>
        <dbReference type="ARBA" id="ARBA00023163"/>
    </source>
</evidence>
<dbReference type="RefSeq" id="WP_142905170.1">
    <property type="nucleotide sequence ID" value="NZ_ML660095.1"/>
</dbReference>
<dbReference type="Gene3D" id="1.10.10.60">
    <property type="entry name" value="Homeodomain-like"/>
    <property type="match status" value="2"/>
</dbReference>
<proteinExistence type="predicted"/>
<evidence type="ECO:0000256" key="2">
    <source>
        <dbReference type="ARBA" id="ARBA00023125"/>
    </source>
</evidence>
<protein>
    <submittedName>
        <fullName evidence="6">AraC family transcriptional regulator</fullName>
    </submittedName>
</protein>
<evidence type="ECO:0000256" key="4">
    <source>
        <dbReference type="SAM" id="Phobius"/>
    </source>
</evidence>
<keyword evidence="3" id="KW-0804">Transcription</keyword>
<sequence length="393" mass="44561">MLDFYKKATSICLILLVISAVIAFLCIGRTYLRVSLLAQKGQPLAWWVSAGADQDNGGGSTILVNDTAFSLDFDIHLRKGYEHPYARLSMVFGAESQGVKVVDLSRFQSLSFSAKCSPVSALSFSISTIDPEVTELDNPLTLRDSESYFPCSGQWRKASIDLTKLETQNWWLEKYDLDISARQYDLTRVSRISFGSTYQSPFGVDLKIQIEELTLHGRDWRYLYLLVVLMLGLWGSYVLWLFKAHSRALIGDLKFKLQKDRPLIAYQQLSVEPTRDRITGTLLSYIAKEYANPDLHLDTVVHALSISRTKINTILREELGFTFTAYLNKLRLTEAARLLAETGGANVAEIAYSVGYKNVSYFNKLFKEEYGCTPRTFKKVSLTQEEKPDKDKK</sequence>
<organism evidence="6 7">
    <name type="scientific">Exilibacterium tricleocarpae</name>
    <dbReference type="NCBI Taxonomy" id="2591008"/>
    <lineage>
        <taxon>Bacteria</taxon>
        <taxon>Pseudomonadati</taxon>
        <taxon>Pseudomonadota</taxon>
        <taxon>Gammaproteobacteria</taxon>
        <taxon>Cellvibrionales</taxon>
        <taxon>Cellvibrionaceae</taxon>
        <taxon>Exilibacterium</taxon>
    </lineage>
</organism>
<reference evidence="6 7" key="1">
    <citation type="submission" date="2019-06" db="EMBL/GenBank/DDBJ databases">
        <title>Whole genome sequence for Cellvibrionaceae sp. R142.</title>
        <authorList>
            <person name="Wang G."/>
        </authorList>
    </citation>
    <scope>NUCLEOTIDE SEQUENCE [LARGE SCALE GENOMIC DNA]</scope>
    <source>
        <strain evidence="6 7">R142</strain>
    </source>
</reference>
<dbReference type="Gene3D" id="2.60.120.430">
    <property type="entry name" value="Galactose-binding lectin"/>
    <property type="match status" value="1"/>
</dbReference>
<evidence type="ECO:0000313" key="6">
    <source>
        <dbReference type="EMBL" id="TQV75962.1"/>
    </source>
</evidence>
<keyword evidence="1" id="KW-0805">Transcription regulation</keyword>
<feature type="domain" description="HTH araC/xylS-type" evidence="5">
    <location>
        <begin position="280"/>
        <end position="380"/>
    </location>
</feature>
<dbReference type="Proteomes" id="UP000319732">
    <property type="component" value="Unassembled WGS sequence"/>
</dbReference>
<dbReference type="InterPro" id="IPR020449">
    <property type="entry name" value="Tscrpt_reg_AraC-type_HTH"/>
</dbReference>
<dbReference type="GO" id="GO:0003700">
    <property type="term" value="F:DNA-binding transcription factor activity"/>
    <property type="evidence" value="ECO:0007669"/>
    <property type="project" value="InterPro"/>
</dbReference>
<dbReference type="PANTHER" id="PTHR43280:SF27">
    <property type="entry name" value="TRANSCRIPTIONAL REGULATOR MTLR"/>
    <property type="match status" value="1"/>
</dbReference>
<dbReference type="OrthoDB" id="345413at2"/>
<dbReference type="PANTHER" id="PTHR43280">
    <property type="entry name" value="ARAC-FAMILY TRANSCRIPTIONAL REGULATOR"/>
    <property type="match status" value="1"/>
</dbReference>
<evidence type="ECO:0000313" key="7">
    <source>
        <dbReference type="Proteomes" id="UP000319732"/>
    </source>
</evidence>
<comment type="caution">
    <text evidence="6">The sequence shown here is derived from an EMBL/GenBank/DDBJ whole genome shotgun (WGS) entry which is preliminary data.</text>
</comment>